<evidence type="ECO:0000259" key="2">
    <source>
        <dbReference type="Pfam" id="PF24864"/>
    </source>
</evidence>
<dbReference type="Pfam" id="PF24864">
    <property type="entry name" value="DUF7730"/>
    <property type="match status" value="1"/>
</dbReference>
<proteinExistence type="predicted"/>
<organism evidence="3 4">
    <name type="scientific">Elasticomyces elasticus</name>
    <dbReference type="NCBI Taxonomy" id="574655"/>
    <lineage>
        <taxon>Eukaryota</taxon>
        <taxon>Fungi</taxon>
        <taxon>Dikarya</taxon>
        <taxon>Ascomycota</taxon>
        <taxon>Pezizomycotina</taxon>
        <taxon>Dothideomycetes</taxon>
        <taxon>Dothideomycetidae</taxon>
        <taxon>Mycosphaerellales</taxon>
        <taxon>Teratosphaeriaceae</taxon>
        <taxon>Elasticomyces</taxon>
    </lineage>
</organism>
<gene>
    <name evidence="3" type="ORF">LTR97_007836</name>
</gene>
<reference evidence="3" key="1">
    <citation type="submission" date="2023-08" db="EMBL/GenBank/DDBJ databases">
        <title>Black Yeasts Isolated from many extreme environments.</title>
        <authorList>
            <person name="Coleine C."/>
            <person name="Stajich J.E."/>
            <person name="Selbmann L."/>
        </authorList>
    </citation>
    <scope>NUCLEOTIDE SEQUENCE</scope>
    <source>
        <strain evidence="3">CCFEE 5810</strain>
    </source>
</reference>
<comment type="caution">
    <text evidence="3">The sequence shown here is derived from an EMBL/GenBank/DDBJ whole genome shotgun (WGS) entry which is preliminary data.</text>
</comment>
<dbReference type="EMBL" id="JAVRQU010000012">
    <property type="protein sequence ID" value="KAK5696533.1"/>
    <property type="molecule type" value="Genomic_DNA"/>
</dbReference>
<dbReference type="Proteomes" id="UP001310594">
    <property type="component" value="Unassembled WGS sequence"/>
</dbReference>
<dbReference type="InterPro" id="IPR056632">
    <property type="entry name" value="DUF7730"/>
</dbReference>
<feature type="domain" description="DUF7730" evidence="2">
    <location>
        <begin position="41"/>
        <end position="130"/>
    </location>
</feature>
<sequence length="299" mass="33499">MSASDPITTSTSLDMPQLSDPERQMSDALPTQPTENHVRTSLLMELPPELRNRIWEYTLSEGTIYVKLRSENEELSAYVVNDSGNTHANNEKADLLRSAYGLDEDGAELPIYQEAAGLFYITNRFELQAFDPETCLASNGLMDPGLFSCDGQNAAYFLLTMKYFRGAIGLANAGRITSVTFNVGQVDALDLESENEAPIIMQEVLKSLQDVHTAHPSWKLTLSMTFFIRYNDIKDESNSGSLQKVDMSVADPTTGLDLAFEELERKIVRNIVDGLYVHDDLEGLRNFSRKLHMEVLKSR</sequence>
<protein>
    <recommendedName>
        <fullName evidence="2">DUF7730 domain-containing protein</fullName>
    </recommendedName>
</protein>
<evidence type="ECO:0000313" key="3">
    <source>
        <dbReference type="EMBL" id="KAK5696533.1"/>
    </source>
</evidence>
<feature type="compositionally biased region" description="Polar residues" evidence="1">
    <location>
        <begin position="1"/>
        <end position="14"/>
    </location>
</feature>
<dbReference type="AlphaFoldDB" id="A0AAN7VPA3"/>
<name>A0AAN7VPA3_9PEZI</name>
<feature type="region of interest" description="Disordered" evidence="1">
    <location>
        <begin position="1"/>
        <end position="37"/>
    </location>
</feature>
<accession>A0AAN7VPA3</accession>
<evidence type="ECO:0000256" key="1">
    <source>
        <dbReference type="SAM" id="MobiDB-lite"/>
    </source>
</evidence>
<evidence type="ECO:0000313" key="4">
    <source>
        <dbReference type="Proteomes" id="UP001310594"/>
    </source>
</evidence>